<dbReference type="AlphaFoldDB" id="A0A1H6UVC9"/>
<accession>A0A1H6UVC9</accession>
<protein>
    <submittedName>
        <fullName evidence="1">Uncharacterized protein</fullName>
    </submittedName>
</protein>
<proteinExistence type="predicted"/>
<gene>
    <name evidence="1" type="ORF">SAMN04488113_1339</name>
</gene>
<dbReference type="Proteomes" id="UP000198564">
    <property type="component" value="Unassembled WGS sequence"/>
</dbReference>
<dbReference type="EMBL" id="FNYW01000033">
    <property type="protein sequence ID" value="SEI92025.1"/>
    <property type="molecule type" value="Genomic_DNA"/>
</dbReference>
<evidence type="ECO:0000313" key="2">
    <source>
        <dbReference type="Proteomes" id="UP000198564"/>
    </source>
</evidence>
<dbReference type="OrthoDB" id="2166982at2"/>
<dbReference type="STRING" id="1130080.SAMN04488113_1339"/>
<name>A0A1H6UVC9_9LACT</name>
<sequence>MKRIMLLSISVLMFNIFTIEKEYNIPRDQITEKNKDGEREMFYPTGVYFPGGIEDEELP</sequence>
<organism evidence="1 2">
    <name type="scientific">Alkalibacterium gilvum</name>
    <dbReference type="NCBI Taxonomy" id="1130080"/>
    <lineage>
        <taxon>Bacteria</taxon>
        <taxon>Bacillati</taxon>
        <taxon>Bacillota</taxon>
        <taxon>Bacilli</taxon>
        <taxon>Lactobacillales</taxon>
        <taxon>Carnobacteriaceae</taxon>
        <taxon>Alkalibacterium</taxon>
    </lineage>
</organism>
<evidence type="ECO:0000313" key="1">
    <source>
        <dbReference type="EMBL" id="SEI92025.1"/>
    </source>
</evidence>
<reference evidence="2" key="1">
    <citation type="submission" date="2016-10" db="EMBL/GenBank/DDBJ databases">
        <authorList>
            <person name="Varghese N."/>
            <person name="Submissions S."/>
        </authorList>
    </citation>
    <scope>NUCLEOTIDE SEQUENCE [LARGE SCALE GENOMIC DNA]</scope>
    <source>
        <strain evidence="2">DSM 25751</strain>
    </source>
</reference>
<keyword evidence="2" id="KW-1185">Reference proteome</keyword>
<dbReference type="RefSeq" id="WP_091635794.1">
    <property type="nucleotide sequence ID" value="NZ_FNYW01000033.1"/>
</dbReference>